<evidence type="ECO:0000256" key="3">
    <source>
        <dbReference type="ARBA" id="ARBA00022691"/>
    </source>
</evidence>
<dbReference type="InterPro" id="IPR029063">
    <property type="entry name" value="SAM-dependent_MTases_sf"/>
</dbReference>
<dbReference type="InterPro" id="IPR026170">
    <property type="entry name" value="FAM173A/B"/>
</dbReference>
<feature type="transmembrane region" description="Helical" evidence="4">
    <location>
        <begin position="39"/>
        <end position="56"/>
    </location>
</feature>
<accession>A0ABM8Z2L8</accession>
<feature type="transmembrane region" description="Helical" evidence="4">
    <location>
        <begin position="12"/>
        <end position="33"/>
    </location>
</feature>
<evidence type="ECO:0000313" key="6">
    <source>
        <dbReference type="Proteomes" id="UP000839052"/>
    </source>
</evidence>
<dbReference type="Gene3D" id="3.40.50.150">
    <property type="entry name" value="Vaccinia Virus protein VP39"/>
    <property type="match status" value="1"/>
</dbReference>
<keyword evidence="6" id="KW-1185">Reference proteome</keyword>
<dbReference type="PANTHER" id="PTHR13610">
    <property type="entry name" value="METHYLTRANSFERASE DOMAIN-CONTAINING PROTEIN"/>
    <property type="match status" value="1"/>
</dbReference>
<reference evidence="5 6" key="1">
    <citation type="submission" date="2021-10" db="EMBL/GenBank/DDBJ databases">
        <authorList>
            <person name="Koch H."/>
        </authorList>
    </citation>
    <scope>NUCLEOTIDE SEQUENCE [LARGE SCALE GENOMIC DNA]</scope>
    <source>
        <strain evidence="5">6680</strain>
    </source>
</reference>
<dbReference type="PANTHER" id="PTHR13610:SF9">
    <property type="entry name" value="FI06469P"/>
    <property type="match status" value="1"/>
</dbReference>
<keyword evidence="3" id="KW-0949">S-adenosyl-L-methionine</keyword>
<keyword evidence="1" id="KW-0489">Methyltransferase</keyword>
<keyword evidence="2" id="KW-0808">Transferase</keyword>
<evidence type="ECO:0000256" key="1">
    <source>
        <dbReference type="ARBA" id="ARBA00022603"/>
    </source>
</evidence>
<name>A0ABM8Z2L8_9PROT</name>
<evidence type="ECO:0008006" key="7">
    <source>
        <dbReference type="Google" id="ProtNLM"/>
    </source>
</evidence>
<dbReference type="EMBL" id="OU912926">
    <property type="protein sequence ID" value="CAG9934165.1"/>
    <property type="molecule type" value="Genomic_DNA"/>
</dbReference>
<proteinExistence type="predicted"/>
<gene>
    <name evidence="5" type="ORF">NTG6680_2916</name>
</gene>
<sequence length="256" mass="28745">MRPLLKKLPPSIAALLLQSAAVVLMLLTVNVTGRYDSPLLFALLCGLLAATFSFFAGLAKWWLVIQLMFAPALVLMLAVELPPTLFLGAFLLLLLVYWSTFRTQVPLYLSSNKVWHALEHLLPVAKADSGFTFIDLGSGLGGVLTHLASIRPDGRYIGVEAAPLPFFWSWLRIRLGSHRNCRVQWGSLWDCDLSQYDVVFAYLSPVPMEKLWHKACAEMRPGTIFISSTFTVLDQAHHETVQVDDLHHSTLFIWHM</sequence>
<dbReference type="Proteomes" id="UP000839052">
    <property type="component" value="Chromosome"/>
</dbReference>
<feature type="transmembrane region" description="Helical" evidence="4">
    <location>
        <begin position="85"/>
        <end position="101"/>
    </location>
</feature>
<evidence type="ECO:0000256" key="2">
    <source>
        <dbReference type="ARBA" id="ARBA00022679"/>
    </source>
</evidence>
<keyword evidence="4" id="KW-1133">Transmembrane helix</keyword>
<organism evidence="5 6">
    <name type="scientific">Candidatus Nitrotoga arctica</name>
    <dbReference type="NCBI Taxonomy" id="453162"/>
    <lineage>
        <taxon>Bacteria</taxon>
        <taxon>Pseudomonadati</taxon>
        <taxon>Pseudomonadota</taxon>
        <taxon>Betaproteobacteria</taxon>
        <taxon>Nitrosomonadales</taxon>
        <taxon>Gallionellaceae</taxon>
        <taxon>Candidatus Nitrotoga</taxon>
    </lineage>
</organism>
<evidence type="ECO:0000313" key="5">
    <source>
        <dbReference type="EMBL" id="CAG9934165.1"/>
    </source>
</evidence>
<keyword evidence="4" id="KW-0472">Membrane</keyword>
<protein>
    <recommendedName>
        <fullName evidence="7">Class I SAM-dependent methyltransferase</fullName>
    </recommendedName>
</protein>
<evidence type="ECO:0000256" key="4">
    <source>
        <dbReference type="SAM" id="Phobius"/>
    </source>
</evidence>
<dbReference type="SUPFAM" id="SSF53335">
    <property type="entry name" value="S-adenosyl-L-methionine-dependent methyltransferases"/>
    <property type="match status" value="1"/>
</dbReference>
<keyword evidence="4" id="KW-0812">Transmembrane</keyword>